<sequence length="418" mass="43625">MTLTLPAPAAPPGESPTPAPPSASRLRGIDAARGIALIGMMAVHVLPDSTDDGDPTWSFQLFGGRAAALFAVLAGVSIALVTGRRRVPVADWPAAAASLAARAAVIGIIGLALGYTDASLAAVILPFYAVMFLASIPLVVLPTWAVAATGAGIVAGAPVLTHLLLDRLPDPLGENPGFHDLITRPGQLFTELTVTGEFPALPWMAYLCAGLVVGRLALAKWRTAVALLGIGLVLAVGAHVVASVLLNSYHGVDHILAAQPATDRTLDETRALLDFGADGTVPGSTWWWLALDKPHTGTPLDLLATIGSAYAVIGAMLLLPHAHTVGWRRAATAFQLPLAAAGRMTLTLYTLHVVFINSDYDRYPDTPSYLIQVAAVLFIGLVWTSTAGRGPLESVVAAAARRARAAAARYRPRERIAS</sequence>
<organism evidence="4 5">
    <name type="scientific">Nocardia terpenica</name>
    <dbReference type="NCBI Taxonomy" id="455432"/>
    <lineage>
        <taxon>Bacteria</taxon>
        <taxon>Bacillati</taxon>
        <taxon>Actinomycetota</taxon>
        <taxon>Actinomycetes</taxon>
        <taxon>Mycobacteriales</taxon>
        <taxon>Nocardiaceae</taxon>
        <taxon>Nocardia</taxon>
    </lineage>
</organism>
<name>A0A291RCG8_9NOCA</name>
<keyword evidence="2" id="KW-0472">Membrane</keyword>
<evidence type="ECO:0000259" key="3">
    <source>
        <dbReference type="Pfam" id="PF07786"/>
    </source>
</evidence>
<evidence type="ECO:0000313" key="5">
    <source>
        <dbReference type="Proteomes" id="UP000221961"/>
    </source>
</evidence>
<dbReference type="Pfam" id="PF07786">
    <property type="entry name" value="HGSNAT_cat"/>
    <property type="match status" value="1"/>
</dbReference>
<dbReference type="EMBL" id="CP023778">
    <property type="protein sequence ID" value="ATL65263.1"/>
    <property type="molecule type" value="Genomic_DNA"/>
</dbReference>
<feature type="transmembrane region" description="Helical" evidence="2">
    <location>
        <begin position="200"/>
        <end position="218"/>
    </location>
</feature>
<dbReference type="RefSeq" id="WP_098692573.1">
    <property type="nucleotide sequence ID" value="NZ_CP023778.1"/>
</dbReference>
<feature type="transmembrane region" description="Helical" evidence="2">
    <location>
        <begin position="334"/>
        <end position="355"/>
    </location>
</feature>
<keyword evidence="2" id="KW-0812">Transmembrane</keyword>
<feature type="transmembrane region" description="Helical" evidence="2">
    <location>
        <begin position="59"/>
        <end position="82"/>
    </location>
</feature>
<feature type="transmembrane region" description="Helical" evidence="2">
    <location>
        <begin position="225"/>
        <end position="246"/>
    </location>
</feature>
<evidence type="ECO:0000313" key="4">
    <source>
        <dbReference type="EMBL" id="ATL65263.1"/>
    </source>
</evidence>
<proteinExistence type="predicted"/>
<dbReference type="InterPro" id="IPR012429">
    <property type="entry name" value="HGSNAT_cat"/>
</dbReference>
<evidence type="ECO:0000256" key="1">
    <source>
        <dbReference type="SAM" id="MobiDB-lite"/>
    </source>
</evidence>
<reference evidence="4 5" key="1">
    <citation type="submission" date="2017-10" db="EMBL/GenBank/DDBJ databases">
        <title>Comparative genomics between pathogenic Norcardia.</title>
        <authorList>
            <person name="Zeng L."/>
        </authorList>
    </citation>
    <scope>NUCLEOTIDE SEQUENCE [LARGE SCALE GENOMIC DNA]</scope>
    <source>
        <strain evidence="4 5">NC_YFY_NT001</strain>
    </source>
</reference>
<feature type="transmembrane region" description="Helical" evidence="2">
    <location>
        <begin position="94"/>
        <end position="114"/>
    </location>
</feature>
<feature type="domain" description="Heparan-alpha-glucosaminide N-acetyltransferase catalytic" evidence="3">
    <location>
        <begin position="25"/>
        <end position="226"/>
    </location>
</feature>
<dbReference type="Proteomes" id="UP000221961">
    <property type="component" value="Chromosome"/>
</dbReference>
<feature type="transmembrane region" description="Helical" evidence="2">
    <location>
        <begin position="367"/>
        <end position="384"/>
    </location>
</feature>
<feature type="compositionally biased region" description="Pro residues" evidence="1">
    <location>
        <begin position="8"/>
        <end position="21"/>
    </location>
</feature>
<accession>A0A291RCG8</accession>
<keyword evidence="2" id="KW-1133">Transmembrane helix</keyword>
<gene>
    <name evidence="4" type="ORF">CRH09_02485</name>
</gene>
<feature type="region of interest" description="Disordered" evidence="1">
    <location>
        <begin position="1"/>
        <end position="24"/>
    </location>
</feature>
<dbReference type="GeneID" id="88356299"/>
<dbReference type="AlphaFoldDB" id="A0A291RCG8"/>
<feature type="transmembrane region" description="Helical" evidence="2">
    <location>
        <begin position="302"/>
        <end position="322"/>
    </location>
</feature>
<protein>
    <recommendedName>
        <fullName evidence="3">Heparan-alpha-glucosaminide N-acetyltransferase catalytic domain-containing protein</fullName>
    </recommendedName>
</protein>
<feature type="transmembrane region" description="Helical" evidence="2">
    <location>
        <begin position="145"/>
        <end position="165"/>
    </location>
</feature>
<feature type="transmembrane region" description="Helical" evidence="2">
    <location>
        <begin position="120"/>
        <end position="140"/>
    </location>
</feature>
<evidence type="ECO:0000256" key="2">
    <source>
        <dbReference type="SAM" id="Phobius"/>
    </source>
</evidence>
<dbReference type="KEGG" id="ntp:CRH09_02485"/>